<dbReference type="RefSeq" id="WP_146272064.1">
    <property type="nucleotide sequence ID" value="NZ_VOEI01000004.1"/>
</dbReference>
<dbReference type="SUPFAM" id="SSF53474">
    <property type="entry name" value="alpha/beta-Hydrolases"/>
    <property type="match status" value="1"/>
</dbReference>
<dbReference type="Gene3D" id="3.40.50.1820">
    <property type="entry name" value="alpha/beta hydrolase"/>
    <property type="match status" value="1"/>
</dbReference>
<name>A0A563U2D7_9SPHI</name>
<keyword evidence="2" id="KW-0378">Hydrolase</keyword>
<dbReference type="PANTHER" id="PTHR46331:SF2">
    <property type="entry name" value="VALACYCLOVIR HYDROLASE"/>
    <property type="match status" value="1"/>
</dbReference>
<sequence length="257" mass="28396">MKKTSGHAQVNGISMYYEVYGKGHMPLVLIHGGGSTIQTVFSNILPYFAATHKIIAVELQAHGRTTDRDTPESFKQDASDVAGLLKYLKVNKANLLGFSDGGCTTLQLAIDNPQLINRMIVVSSNYSRAGMIPGFFEGMQNMTFDDMPQPLKDGFLAVNNDKAKLLNMYEKDRARRIAFEDFKESDIKAIKIPTLFMFGDKDVITLDEALRLKSMVNGSHLIVLPGMHCTLLGDVCTVKEGSKQPEITATLVNEFLN</sequence>
<dbReference type="Proteomes" id="UP000318010">
    <property type="component" value="Unassembled WGS sequence"/>
</dbReference>
<dbReference type="Pfam" id="PF00561">
    <property type="entry name" value="Abhydrolase_1"/>
    <property type="match status" value="1"/>
</dbReference>
<reference evidence="2 3" key="1">
    <citation type="submission" date="2019-07" db="EMBL/GenBank/DDBJ databases">
        <authorList>
            <person name="Kim J."/>
        </authorList>
    </citation>
    <scope>NUCLEOTIDE SEQUENCE [LARGE SCALE GENOMIC DNA]</scope>
    <source>
        <strain evidence="2 3">MJ1a</strain>
    </source>
</reference>
<dbReference type="AlphaFoldDB" id="A0A563U2D7"/>
<proteinExistence type="predicted"/>
<protein>
    <submittedName>
        <fullName evidence="2">Alpha/beta hydrolase</fullName>
    </submittedName>
</protein>
<dbReference type="InterPro" id="IPR000073">
    <property type="entry name" value="AB_hydrolase_1"/>
</dbReference>
<evidence type="ECO:0000313" key="3">
    <source>
        <dbReference type="Proteomes" id="UP000318010"/>
    </source>
</evidence>
<dbReference type="OrthoDB" id="2247630at2"/>
<dbReference type="PANTHER" id="PTHR46331">
    <property type="entry name" value="VALACYCLOVIR HYDROLASE"/>
    <property type="match status" value="1"/>
</dbReference>
<evidence type="ECO:0000313" key="2">
    <source>
        <dbReference type="EMBL" id="TWR25511.1"/>
    </source>
</evidence>
<dbReference type="InterPro" id="IPR029058">
    <property type="entry name" value="AB_hydrolase_fold"/>
</dbReference>
<evidence type="ECO:0000259" key="1">
    <source>
        <dbReference type="Pfam" id="PF00561"/>
    </source>
</evidence>
<dbReference type="GO" id="GO:0017171">
    <property type="term" value="F:serine hydrolase activity"/>
    <property type="evidence" value="ECO:0007669"/>
    <property type="project" value="TreeGrafter"/>
</dbReference>
<feature type="domain" description="AB hydrolase-1" evidence="1">
    <location>
        <begin position="26"/>
        <end position="128"/>
    </location>
</feature>
<keyword evidence="3" id="KW-1185">Reference proteome</keyword>
<dbReference type="EMBL" id="VOEI01000004">
    <property type="protein sequence ID" value="TWR25511.1"/>
    <property type="molecule type" value="Genomic_DNA"/>
</dbReference>
<gene>
    <name evidence="2" type="ORF">FPZ42_13005</name>
</gene>
<comment type="caution">
    <text evidence="2">The sequence shown here is derived from an EMBL/GenBank/DDBJ whole genome shotgun (WGS) entry which is preliminary data.</text>
</comment>
<accession>A0A563U2D7</accession>
<organism evidence="2 3">
    <name type="scientific">Mucilaginibacter achroorhodeus</name>
    <dbReference type="NCBI Taxonomy" id="2599294"/>
    <lineage>
        <taxon>Bacteria</taxon>
        <taxon>Pseudomonadati</taxon>
        <taxon>Bacteroidota</taxon>
        <taxon>Sphingobacteriia</taxon>
        <taxon>Sphingobacteriales</taxon>
        <taxon>Sphingobacteriaceae</taxon>
        <taxon>Mucilaginibacter</taxon>
    </lineage>
</organism>